<dbReference type="PANTHER" id="PTHR21444">
    <property type="entry name" value="COILED-COIL DOMAIN-CONTAINING PROTEIN 180"/>
    <property type="match status" value="1"/>
</dbReference>
<dbReference type="InterPro" id="IPR026612">
    <property type="entry name" value="STRA6-like"/>
</dbReference>
<feature type="transmembrane region" description="Helical" evidence="9">
    <location>
        <begin position="373"/>
        <end position="403"/>
    </location>
</feature>
<dbReference type="GO" id="GO:0038023">
    <property type="term" value="F:signaling receptor activity"/>
    <property type="evidence" value="ECO:0007669"/>
    <property type="project" value="InterPro"/>
</dbReference>
<dbReference type="STRING" id="307972.A0A2G8K6S9"/>
<dbReference type="OrthoDB" id="2376984at2759"/>
<evidence type="ECO:0000256" key="2">
    <source>
        <dbReference type="ARBA" id="ARBA00022448"/>
    </source>
</evidence>
<dbReference type="PANTHER" id="PTHR21444:SF15">
    <property type="entry name" value="RECEPTOR FOR RETINOL UPTAKE STRA6"/>
    <property type="match status" value="1"/>
</dbReference>
<evidence type="ECO:0000256" key="1">
    <source>
        <dbReference type="ARBA" id="ARBA00004651"/>
    </source>
</evidence>
<feature type="transmembrane region" description="Helical" evidence="9">
    <location>
        <begin position="87"/>
        <end position="107"/>
    </location>
</feature>
<feature type="compositionally biased region" description="Polar residues" evidence="8">
    <location>
        <begin position="555"/>
        <end position="579"/>
    </location>
</feature>
<protein>
    <submittedName>
        <fullName evidence="10">Putative stimulated by retinoic acid protein 6 protein-like</fullName>
    </submittedName>
</protein>
<keyword evidence="3" id="KW-1003">Cell membrane</keyword>
<dbReference type="Pfam" id="PF14752">
    <property type="entry name" value="RBP_receptor"/>
    <property type="match status" value="2"/>
</dbReference>
<evidence type="ECO:0000313" key="10">
    <source>
        <dbReference type="EMBL" id="PIK43704.1"/>
    </source>
</evidence>
<keyword evidence="6 9" id="KW-0472">Membrane</keyword>
<organism evidence="10 11">
    <name type="scientific">Stichopus japonicus</name>
    <name type="common">Sea cucumber</name>
    <dbReference type="NCBI Taxonomy" id="307972"/>
    <lineage>
        <taxon>Eukaryota</taxon>
        <taxon>Metazoa</taxon>
        <taxon>Echinodermata</taxon>
        <taxon>Eleutherozoa</taxon>
        <taxon>Echinozoa</taxon>
        <taxon>Holothuroidea</taxon>
        <taxon>Aspidochirotacea</taxon>
        <taxon>Aspidochirotida</taxon>
        <taxon>Stichopodidae</taxon>
        <taxon>Apostichopus</taxon>
    </lineage>
</organism>
<evidence type="ECO:0000256" key="7">
    <source>
        <dbReference type="ARBA" id="ARBA00023170"/>
    </source>
</evidence>
<evidence type="ECO:0000313" key="11">
    <source>
        <dbReference type="Proteomes" id="UP000230750"/>
    </source>
</evidence>
<comment type="caution">
    <text evidence="10">The sequence shown here is derived from an EMBL/GenBank/DDBJ whole genome shotgun (WGS) entry which is preliminary data.</text>
</comment>
<dbReference type="AlphaFoldDB" id="A0A2G8K6S9"/>
<accession>A0A2G8K6S9</accession>
<feature type="region of interest" description="Disordered" evidence="8">
    <location>
        <begin position="524"/>
        <end position="579"/>
    </location>
</feature>
<name>A0A2G8K6S9_STIJA</name>
<feature type="transmembrane region" description="Helical" evidence="9">
    <location>
        <begin position="162"/>
        <end position="187"/>
    </location>
</feature>
<feature type="transmembrane region" description="Helical" evidence="9">
    <location>
        <begin position="331"/>
        <end position="352"/>
    </location>
</feature>
<keyword evidence="4 9" id="KW-0812">Transmembrane</keyword>
<comment type="subcellular location">
    <subcellularLocation>
        <location evidence="1">Cell membrane</location>
        <topology evidence="1">Multi-pass membrane protein</topology>
    </subcellularLocation>
</comment>
<dbReference type="GO" id="GO:0034632">
    <property type="term" value="F:retinol transmembrane transporter activity"/>
    <property type="evidence" value="ECO:0007669"/>
    <property type="project" value="InterPro"/>
</dbReference>
<evidence type="ECO:0000256" key="5">
    <source>
        <dbReference type="ARBA" id="ARBA00022989"/>
    </source>
</evidence>
<reference evidence="10 11" key="1">
    <citation type="journal article" date="2017" name="PLoS Biol.">
        <title>The sea cucumber genome provides insights into morphological evolution and visceral regeneration.</title>
        <authorList>
            <person name="Zhang X."/>
            <person name="Sun L."/>
            <person name="Yuan J."/>
            <person name="Sun Y."/>
            <person name="Gao Y."/>
            <person name="Zhang L."/>
            <person name="Li S."/>
            <person name="Dai H."/>
            <person name="Hamel J.F."/>
            <person name="Liu C."/>
            <person name="Yu Y."/>
            <person name="Liu S."/>
            <person name="Lin W."/>
            <person name="Guo K."/>
            <person name="Jin S."/>
            <person name="Xu P."/>
            <person name="Storey K.B."/>
            <person name="Huan P."/>
            <person name="Zhang T."/>
            <person name="Zhou Y."/>
            <person name="Zhang J."/>
            <person name="Lin C."/>
            <person name="Li X."/>
            <person name="Xing L."/>
            <person name="Huo D."/>
            <person name="Sun M."/>
            <person name="Wang L."/>
            <person name="Mercier A."/>
            <person name="Li F."/>
            <person name="Yang H."/>
            <person name="Xiang J."/>
        </authorList>
    </citation>
    <scope>NUCLEOTIDE SEQUENCE [LARGE SCALE GENOMIC DNA]</scope>
    <source>
        <strain evidence="10">Shaxun</strain>
        <tissue evidence="10">Muscle</tissue>
    </source>
</reference>
<dbReference type="GO" id="GO:0005886">
    <property type="term" value="C:plasma membrane"/>
    <property type="evidence" value="ECO:0007669"/>
    <property type="project" value="UniProtKB-SubCell"/>
</dbReference>
<keyword evidence="11" id="KW-1185">Reference proteome</keyword>
<keyword evidence="5 9" id="KW-1133">Transmembrane helix</keyword>
<evidence type="ECO:0000256" key="4">
    <source>
        <dbReference type="ARBA" id="ARBA00022692"/>
    </source>
</evidence>
<dbReference type="Proteomes" id="UP000230750">
    <property type="component" value="Unassembled WGS sequence"/>
</dbReference>
<evidence type="ECO:0000256" key="6">
    <source>
        <dbReference type="ARBA" id="ARBA00023136"/>
    </source>
</evidence>
<keyword evidence="7" id="KW-0675">Receptor</keyword>
<feature type="transmembrane region" description="Helical" evidence="9">
    <location>
        <begin position="227"/>
        <end position="249"/>
    </location>
</feature>
<sequence length="668" mass="75924">MAGPAVFVTAVFALFVKRKALYPDLLNGRPGIVYAVNLLDSYRDRIGHACAIGVSCVSILDLFFGNSYVDINYDDVPVMVRGATKTLVLTANVWMVTLVYFPISLCLTTKKKTLGNAVGFAYTAVWVNPKPSDEKQLYKKLQRVIEKVYRSEPGFKYSRRMVVTAVLAALSLYELGIAYIGGLGIFFEYVGEVFKEEGTFKDFFEFTNSTESFYEIEAFYIILRDSFWPTSVAAMGISIGFNIHFLYYYRQNTLNLWKGIKKFIPEDELPNSYIVASSLRYSGYHVGFALWGFLILQVLFWLITFVCWYFIVRPISLGESNFLTTLIRNQWLTAVVGLVIYYGQILASRIFFLEGNGKILSLTNRRSLHNSTYFFLFLNILLGLFSCLLRIGYSVLFGILLVGRIDRCLLMKGYELWDSGFKSYVAFMQLEVAQTHPVVVSFCYMMWKMTGKRSRLESIDGYDRLGESRSLRMIEGHRNNAESESCRKARVARNRWLVAYTLVQNPSLVIDRSPDAFRMLLRGGGETGDWEETRSSQESKRSSSSSMKKASISSIDETTFTSANQTQEENRTTFISANQTQEENKTIFISANQTQEENKTIFISANQTQEENKTIFISANQIQEEDVSTEENEGFEGDEILNEVPEHSHEIVTMSLPGGSEVVEVAKV</sequence>
<feature type="compositionally biased region" description="Low complexity" evidence="8">
    <location>
        <begin position="542"/>
        <end position="554"/>
    </location>
</feature>
<feature type="transmembrane region" description="Helical" evidence="9">
    <location>
        <begin position="288"/>
        <end position="311"/>
    </location>
</feature>
<proteinExistence type="predicted"/>
<evidence type="ECO:0000256" key="3">
    <source>
        <dbReference type="ARBA" id="ARBA00022475"/>
    </source>
</evidence>
<dbReference type="GO" id="GO:0071939">
    <property type="term" value="P:vitamin A import into cell"/>
    <property type="evidence" value="ECO:0007669"/>
    <property type="project" value="TreeGrafter"/>
</dbReference>
<evidence type="ECO:0000256" key="8">
    <source>
        <dbReference type="SAM" id="MobiDB-lite"/>
    </source>
</evidence>
<evidence type="ECO:0000256" key="9">
    <source>
        <dbReference type="SAM" id="Phobius"/>
    </source>
</evidence>
<feature type="compositionally biased region" description="Basic and acidic residues" evidence="8">
    <location>
        <begin position="531"/>
        <end position="541"/>
    </location>
</feature>
<dbReference type="EMBL" id="MRZV01000831">
    <property type="protein sequence ID" value="PIK43704.1"/>
    <property type="molecule type" value="Genomic_DNA"/>
</dbReference>
<gene>
    <name evidence="10" type="ORF">BSL78_19438</name>
</gene>
<keyword evidence="2" id="KW-0813">Transport</keyword>